<feature type="transmembrane region" description="Helical" evidence="6">
    <location>
        <begin position="270"/>
        <end position="291"/>
    </location>
</feature>
<feature type="transmembrane region" description="Helical" evidence="6">
    <location>
        <begin position="106"/>
        <end position="128"/>
    </location>
</feature>
<feature type="transmembrane region" description="Helical" evidence="6">
    <location>
        <begin position="201"/>
        <end position="220"/>
    </location>
</feature>
<comment type="caution">
    <text evidence="8">The sequence shown here is derived from an EMBL/GenBank/DDBJ whole genome shotgun (WGS) entry which is preliminary data.</text>
</comment>
<feature type="transmembrane region" description="Helical" evidence="6">
    <location>
        <begin position="335"/>
        <end position="354"/>
    </location>
</feature>
<dbReference type="AlphaFoldDB" id="A0A9X2EQN9"/>
<feature type="domain" description="Major facilitator superfamily (MFS) profile" evidence="7">
    <location>
        <begin position="15"/>
        <end position="456"/>
    </location>
</feature>
<feature type="transmembrane region" description="Helical" evidence="6">
    <location>
        <begin position="434"/>
        <end position="452"/>
    </location>
</feature>
<evidence type="ECO:0000313" key="9">
    <source>
        <dbReference type="Proteomes" id="UP001139028"/>
    </source>
</evidence>
<dbReference type="Pfam" id="PF07690">
    <property type="entry name" value="MFS_1"/>
    <property type="match status" value="1"/>
</dbReference>
<reference evidence="8" key="1">
    <citation type="journal article" date="2022" name="Arch. Microbiol.">
        <title>Microbulbifer okhotskensis sp. nov., isolated from a deep bottom sediment of the Okhotsk Sea.</title>
        <authorList>
            <person name="Romanenko L."/>
            <person name="Kurilenko V."/>
            <person name="Otstavnykh N."/>
            <person name="Velansky P."/>
            <person name="Isaeva M."/>
            <person name="Mikhailov V."/>
        </authorList>
    </citation>
    <scope>NUCLEOTIDE SEQUENCE</scope>
    <source>
        <strain evidence="8">OS29</strain>
    </source>
</reference>
<evidence type="ECO:0000256" key="4">
    <source>
        <dbReference type="ARBA" id="ARBA00022989"/>
    </source>
</evidence>
<keyword evidence="2" id="KW-0813">Transport</keyword>
<dbReference type="Gene3D" id="1.20.1720.10">
    <property type="entry name" value="Multidrug resistance protein D"/>
    <property type="match status" value="1"/>
</dbReference>
<dbReference type="PANTHER" id="PTHR42718">
    <property type="entry name" value="MAJOR FACILITATOR SUPERFAMILY MULTIDRUG TRANSPORTER MFSC"/>
    <property type="match status" value="1"/>
</dbReference>
<feature type="transmembrane region" description="Helical" evidence="6">
    <location>
        <begin position="303"/>
        <end position="328"/>
    </location>
</feature>
<dbReference type="SUPFAM" id="SSF103473">
    <property type="entry name" value="MFS general substrate transporter"/>
    <property type="match status" value="1"/>
</dbReference>
<evidence type="ECO:0000256" key="1">
    <source>
        <dbReference type="ARBA" id="ARBA00004141"/>
    </source>
</evidence>
<keyword evidence="4 6" id="KW-1133">Transmembrane helix</keyword>
<feature type="transmembrane region" description="Helical" evidence="6">
    <location>
        <begin position="399"/>
        <end position="422"/>
    </location>
</feature>
<feature type="transmembrane region" description="Helical" evidence="6">
    <location>
        <begin position="232"/>
        <end position="250"/>
    </location>
</feature>
<dbReference type="Proteomes" id="UP001139028">
    <property type="component" value="Unassembled WGS sequence"/>
</dbReference>
<name>A0A9X2EQN9_9GAMM</name>
<evidence type="ECO:0000313" key="8">
    <source>
        <dbReference type="EMBL" id="MCO1336587.1"/>
    </source>
</evidence>
<keyword evidence="9" id="KW-1185">Reference proteome</keyword>
<proteinExistence type="predicted"/>
<feature type="transmembrane region" description="Helical" evidence="6">
    <location>
        <begin position="81"/>
        <end position="100"/>
    </location>
</feature>
<evidence type="ECO:0000256" key="5">
    <source>
        <dbReference type="ARBA" id="ARBA00023136"/>
    </source>
</evidence>
<evidence type="ECO:0000256" key="6">
    <source>
        <dbReference type="SAM" id="Phobius"/>
    </source>
</evidence>
<feature type="transmembrane region" description="Helical" evidence="6">
    <location>
        <begin position="167"/>
        <end position="189"/>
    </location>
</feature>
<dbReference type="GO" id="GO:0022857">
    <property type="term" value="F:transmembrane transporter activity"/>
    <property type="evidence" value="ECO:0007669"/>
    <property type="project" value="InterPro"/>
</dbReference>
<dbReference type="Gene3D" id="1.20.1250.20">
    <property type="entry name" value="MFS general substrate transporter like domains"/>
    <property type="match status" value="1"/>
</dbReference>
<dbReference type="PANTHER" id="PTHR42718:SF9">
    <property type="entry name" value="MAJOR FACILITATOR SUPERFAMILY MULTIDRUG TRANSPORTER MFSC"/>
    <property type="match status" value="1"/>
</dbReference>
<dbReference type="EMBL" id="JALBWM010000155">
    <property type="protein sequence ID" value="MCO1336587.1"/>
    <property type="molecule type" value="Genomic_DNA"/>
</dbReference>
<feature type="transmembrane region" description="Helical" evidence="6">
    <location>
        <begin position="360"/>
        <end position="378"/>
    </location>
</feature>
<dbReference type="CDD" id="cd17321">
    <property type="entry name" value="MFS_MMR_MDR_like"/>
    <property type="match status" value="1"/>
</dbReference>
<evidence type="ECO:0000259" key="7">
    <source>
        <dbReference type="PROSITE" id="PS50850"/>
    </source>
</evidence>
<dbReference type="InterPro" id="IPR005829">
    <property type="entry name" value="Sugar_transporter_CS"/>
</dbReference>
<dbReference type="InterPro" id="IPR011701">
    <property type="entry name" value="MFS"/>
</dbReference>
<organism evidence="8 9">
    <name type="scientific">Microbulbifer okhotskensis</name>
    <dbReference type="NCBI Taxonomy" id="2926617"/>
    <lineage>
        <taxon>Bacteria</taxon>
        <taxon>Pseudomonadati</taxon>
        <taxon>Pseudomonadota</taxon>
        <taxon>Gammaproteobacteria</taxon>
        <taxon>Cellvibrionales</taxon>
        <taxon>Microbulbiferaceae</taxon>
        <taxon>Microbulbifer</taxon>
    </lineage>
</organism>
<accession>A0A9X2EQN9</accession>
<feature type="transmembrane region" description="Helical" evidence="6">
    <location>
        <begin position="50"/>
        <end position="69"/>
    </location>
</feature>
<keyword evidence="5 6" id="KW-0472">Membrane</keyword>
<dbReference type="RefSeq" id="WP_252472352.1">
    <property type="nucleotide sequence ID" value="NZ_JALBWM010000155.1"/>
</dbReference>
<comment type="subcellular location">
    <subcellularLocation>
        <location evidence="1">Membrane</location>
        <topology evidence="1">Multi-pass membrane protein</topology>
    </subcellularLocation>
</comment>
<feature type="transmembrane region" description="Helical" evidence="6">
    <location>
        <begin position="140"/>
        <end position="161"/>
    </location>
</feature>
<gene>
    <name evidence="8" type="ORF">MO867_19845</name>
</gene>
<keyword evidence="3 6" id="KW-0812">Transmembrane</keyword>
<dbReference type="InterPro" id="IPR020846">
    <property type="entry name" value="MFS_dom"/>
</dbReference>
<dbReference type="PROSITE" id="PS00216">
    <property type="entry name" value="SUGAR_TRANSPORT_1"/>
    <property type="match status" value="1"/>
</dbReference>
<dbReference type="InterPro" id="IPR036259">
    <property type="entry name" value="MFS_trans_sf"/>
</dbReference>
<dbReference type="GO" id="GO:0016020">
    <property type="term" value="C:membrane"/>
    <property type="evidence" value="ECO:0007669"/>
    <property type="project" value="UniProtKB-SubCell"/>
</dbReference>
<dbReference type="PROSITE" id="PS50850">
    <property type="entry name" value="MFS"/>
    <property type="match status" value="1"/>
</dbReference>
<evidence type="ECO:0000256" key="3">
    <source>
        <dbReference type="ARBA" id="ARBA00022692"/>
    </source>
</evidence>
<protein>
    <submittedName>
        <fullName evidence="8">MFS transporter</fullName>
    </submittedName>
</protein>
<sequence>MAASKTPLSRSQIVGLTALSFAIFLIANDFTAFSVAIPAMEQHFRADISTLQWVINGYALVFGILIVTGGRLADMFGRRRLFFIGTSIFVFFSIVGGLAVNEWMLLGGRALMGVGGALMWPAILGMTYQIMPEERAGQAGGLIMTVCGFANSVGPLLGGFFTDFASWRWIFFINVPIALTAMLVGWKVIEDDQPEESKEKVDYWGMISLSIFLLALMLALDFVIDVGVKSPVVIGLLIISIVFFFVFSWVETYTHSDPLIPADVATNWRFFSVCIVTLLLSVSFVSMLLYIPQFLIKELSFSAVWSGAGLLPVMITYAVMSYIAGWLYEVMGARLMLAAAALFLGLGMILLSGLMVHERYIHLIPGMLALGVGLGLYFPTITTTAVTTLGPSRASLAAALIYMFQIIGGAIGLAMNTTVVAMALELSQGIDRAFTINACLAGAAMAVSLLFVRGGASREP</sequence>
<evidence type="ECO:0000256" key="2">
    <source>
        <dbReference type="ARBA" id="ARBA00022448"/>
    </source>
</evidence>